<feature type="compositionally biased region" description="Basic residues" evidence="1">
    <location>
        <begin position="215"/>
        <end position="231"/>
    </location>
</feature>
<dbReference type="Proteomes" id="UP000299102">
    <property type="component" value="Unassembled WGS sequence"/>
</dbReference>
<gene>
    <name evidence="2" type="ORF">EVAR_70754_1</name>
</gene>
<evidence type="ECO:0000313" key="2">
    <source>
        <dbReference type="EMBL" id="GBP00603.1"/>
    </source>
</evidence>
<feature type="region of interest" description="Disordered" evidence="1">
    <location>
        <begin position="183"/>
        <end position="231"/>
    </location>
</feature>
<comment type="caution">
    <text evidence="2">The sequence shown here is derived from an EMBL/GenBank/DDBJ whole genome shotgun (WGS) entry which is preliminary data.</text>
</comment>
<protein>
    <submittedName>
        <fullName evidence="2">Uncharacterized protein</fullName>
    </submittedName>
</protein>
<proteinExistence type="predicted"/>
<reference evidence="2 3" key="1">
    <citation type="journal article" date="2019" name="Commun. Biol.">
        <title>The bagworm genome reveals a unique fibroin gene that provides high tensile strength.</title>
        <authorList>
            <person name="Kono N."/>
            <person name="Nakamura H."/>
            <person name="Ohtoshi R."/>
            <person name="Tomita M."/>
            <person name="Numata K."/>
            <person name="Arakawa K."/>
        </authorList>
    </citation>
    <scope>NUCLEOTIDE SEQUENCE [LARGE SCALE GENOMIC DNA]</scope>
</reference>
<sequence length="231" mass="26177">MVKQALSRTRGHPDYREEGSRPEGYDPRGALMPHKRGRLAKALPALSHWNNSGRRVCLMEHFRSSLPFSNPKVTNSRRPFAPYVCAYFPIGMHIHECKAHINHEDPAVLLNDNLVAGGRPGRRMASYFIPRRSRGRSVVKGIIFESEGGRFDLDNGEMNRCVLNLNQFTQFLASNGTLSRQFRTLTSRRGTRKRSSGHRNRSERGGSGAAARPAPRPRGHILISPRRKHRH</sequence>
<name>A0A4C1SEJ7_EUMVA</name>
<evidence type="ECO:0000313" key="3">
    <source>
        <dbReference type="Proteomes" id="UP000299102"/>
    </source>
</evidence>
<dbReference type="AlphaFoldDB" id="A0A4C1SEJ7"/>
<dbReference type="EMBL" id="BGZK01003378">
    <property type="protein sequence ID" value="GBP00603.1"/>
    <property type="molecule type" value="Genomic_DNA"/>
</dbReference>
<feature type="compositionally biased region" description="Basic and acidic residues" evidence="1">
    <location>
        <begin position="11"/>
        <end position="26"/>
    </location>
</feature>
<organism evidence="2 3">
    <name type="scientific">Eumeta variegata</name>
    <name type="common">Bagworm moth</name>
    <name type="synonym">Eumeta japonica</name>
    <dbReference type="NCBI Taxonomy" id="151549"/>
    <lineage>
        <taxon>Eukaryota</taxon>
        <taxon>Metazoa</taxon>
        <taxon>Ecdysozoa</taxon>
        <taxon>Arthropoda</taxon>
        <taxon>Hexapoda</taxon>
        <taxon>Insecta</taxon>
        <taxon>Pterygota</taxon>
        <taxon>Neoptera</taxon>
        <taxon>Endopterygota</taxon>
        <taxon>Lepidoptera</taxon>
        <taxon>Glossata</taxon>
        <taxon>Ditrysia</taxon>
        <taxon>Tineoidea</taxon>
        <taxon>Psychidae</taxon>
        <taxon>Oiketicinae</taxon>
        <taxon>Eumeta</taxon>
    </lineage>
</organism>
<evidence type="ECO:0000256" key="1">
    <source>
        <dbReference type="SAM" id="MobiDB-lite"/>
    </source>
</evidence>
<feature type="region of interest" description="Disordered" evidence="1">
    <location>
        <begin position="1"/>
        <end position="32"/>
    </location>
</feature>
<feature type="compositionally biased region" description="Basic residues" evidence="1">
    <location>
        <begin position="189"/>
        <end position="201"/>
    </location>
</feature>
<keyword evidence="3" id="KW-1185">Reference proteome</keyword>
<accession>A0A4C1SEJ7</accession>